<keyword evidence="1 2" id="KW-0238">DNA-binding</keyword>
<name>A0A3N0DRL7_9ACTN</name>
<reference evidence="4 5" key="1">
    <citation type="submission" date="2018-11" db="EMBL/GenBank/DDBJ databases">
        <authorList>
            <person name="Li F."/>
        </authorList>
    </citation>
    <scope>NUCLEOTIDE SEQUENCE [LARGE SCALE GENOMIC DNA]</scope>
    <source>
        <strain evidence="4 5">KIS18-7</strain>
    </source>
</reference>
<dbReference type="RefSeq" id="WP_123232774.1">
    <property type="nucleotide sequence ID" value="NZ_RJSG01000002.1"/>
</dbReference>
<accession>A0A3N0DRL7</accession>
<dbReference type="EMBL" id="RJSG01000002">
    <property type="protein sequence ID" value="RNL78275.1"/>
    <property type="molecule type" value="Genomic_DNA"/>
</dbReference>
<dbReference type="SUPFAM" id="SSF46689">
    <property type="entry name" value="Homeodomain-like"/>
    <property type="match status" value="1"/>
</dbReference>
<dbReference type="AlphaFoldDB" id="A0A3N0DRL7"/>
<dbReference type="PRINTS" id="PR00455">
    <property type="entry name" value="HTHTETR"/>
</dbReference>
<feature type="DNA-binding region" description="H-T-H motif" evidence="2">
    <location>
        <begin position="29"/>
        <end position="48"/>
    </location>
</feature>
<dbReference type="GO" id="GO:0003677">
    <property type="term" value="F:DNA binding"/>
    <property type="evidence" value="ECO:0007669"/>
    <property type="project" value="UniProtKB-UniRule"/>
</dbReference>
<evidence type="ECO:0000256" key="2">
    <source>
        <dbReference type="PROSITE-ProRule" id="PRU00335"/>
    </source>
</evidence>
<dbReference type="Proteomes" id="UP000277094">
    <property type="component" value="Unassembled WGS sequence"/>
</dbReference>
<protein>
    <submittedName>
        <fullName evidence="4">TetR/AcrR family transcriptional regulator</fullName>
    </submittedName>
</protein>
<evidence type="ECO:0000256" key="1">
    <source>
        <dbReference type="ARBA" id="ARBA00023125"/>
    </source>
</evidence>
<evidence type="ECO:0000313" key="5">
    <source>
        <dbReference type="Proteomes" id="UP000277094"/>
    </source>
</evidence>
<evidence type="ECO:0000313" key="4">
    <source>
        <dbReference type="EMBL" id="RNL78275.1"/>
    </source>
</evidence>
<dbReference type="PROSITE" id="PS50977">
    <property type="entry name" value="HTH_TETR_2"/>
    <property type="match status" value="1"/>
</dbReference>
<dbReference type="Pfam" id="PF00440">
    <property type="entry name" value="TetR_N"/>
    <property type="match status" value="1"/>
</dbReference>
<dbReference type="InterPro" id="IPR009057">
    <property type="entry name" value="Homeodomain-like_sf"/>
</dbReference>
<dbReference type="OrthoDB" id="4377220at2"/>
<dbReference type="Gene3D" id="1.10.357.10">
    <property type="entry name" value="Tetracycline Repressor, domain 2"/>
    <property type="match status" value="1"/>
</dbReference>
<comment type="caution">
    <text evidence="4">The sequence shown here is derived from an EMBL/GenBank/DDBJ whole genome shotgun (WGS) entry which is preliminary data.</text>
</comment>
<feature type="domain" description="HTH tetR-type" evidence="3">
    <location>
        <begin position="6"/>
        <end position="66"/>
    </location>
</feature>
<keyword evidence="5" id="KW-1185">Reference proteome</keyword>
<gene>
    <name evidence="4" type="ORF">EFL95_03970</name>
</gene>
<evidence type="ECO:0000259" key="3">
    <source>
        <dbReference type="PROSITE" id="PS50977"/>
    </source>
</evidence>
<organism evidence="4 5">
    <name type="scientific">Nocardioides marmorisolisilvae</name>
    <dbReference type="NCBI Taxonomy" id="1542737"/>
    <lineage>
        <taxon>Bacteria</taxon>
        <taxon>Bacillati</taxon>
        <taxon>Actinomycetota</taxon>
        <taxon>Actinomycetes</taxon>
        <taxon>Propionibacteriales</taxon>
        <taxon>Nocardioidaceae</taxon>
        <taxon>Nocardioides</taxon>
    </lineage>
</organism>
<dbReference type="InterPro" id="IPR001647">
    <property type="entry name" value="HTH_TetR"/>
</dbReference>
<sequence>MARPQVVDIDALLDHARGIWVAEGQAGVTIRALSAASGVSNGAIYHHFSSRTHLLAQIWAREAASFRLFQRERIQEARDAGTAEDAVVAAALATGAYAEVKGAAVRVLFGSRPDSLTAEGVPDEVIKELRRHRASAATLIADLAEEVWGRSDKDAKRLMRNCVVDIPARIFMAADKPNDKLARYAIEHAVRGLLAAGPPD</sequence>
<proteinExistence type="predicted"/>